<dbReference type="EMBL" id="ML739224">
    <property type="protein sequence ID" value="KAE8350440.1"/>
    <property type="molecule type" value="Genomic_DNA"/>
</dbReference>
<dbReference type="InterPro" id="IPR029063">
    <property type="entry name" value="SAM-dependent_MTases_sf"/>
</dbReference>
<dbReference type="Gene3D" id="3.40.50.150">
    <property type="entry name" value="Vaccinia Virus protein VP39"/>
    <property type="match status" value="1"/>
</dbReference>
<gene>
    <name evidence="2" type="ORF">BDV28DRAFT_39423</name>
</gene>
<name>A0A5N6Z374_9EURO</name>
<dbReference type="Proteomes" id="UP000327118">
    <property type="component" value="Unassembled WGS sequence"/>
</dbReference>
<keyword evidence="3" id="KW-1185">Reference proteome</keyword>
<accession>A0A5N6Z374</accession>
<organism evidence="2 3">
    <name type="scientific">Aspergillus coremiiformis</name>
    <dbReference type="NCBI Taxonomy" id="138285"/>
    <lineage>
        <taxon>Eukaryota</taxon>
        <taxon>Fungi</taxon>
        <taxon>Dikarya</taxon>
        <taxon>Ascomycota</taxon>
        <taxon>Pezizomycotina</taxon>
        <taxon>Eurotiomycetes</taxon>
        <taxon>Eurotiomycetidae</taxon>
        <taxon>Eurotiales</taxon>
        <taxon>Aspergillaceae</taxon>
        <taxon>Aspergillus</taxon>
        <taxon>Aspergillus subgen. Circumdati</taxon>
    </lineage>
</organism>
<evidence type="ECO:0000256" key="1">
    <source>
        <dbReference type="SAM" id="MobiDB-lite"/>
    </source>
</evidence>
<proteinExistence type="predicted"/>
<evidence type="ECO:0000313" key="2">
    <source>
        <dbReference type="EMBL" id="KAE8350440.1"/>
    </source>
</evidence>
<dbReference type="OrthoDB" id="16079at2759"/>
<dbReference type="SUPFAM" id="SSF53335">
    <property type="entry name" value="S-adenosyl-L-methionine-dependent methyltransferases"/>
    <property type="match status" value="1"/>
</dbReference>
<feature type="region of interest" description="Disordered" evidence="1">
    <location>
        <begin position="305"/>
        <end position="329"/>
    </location>
</feature>
<protein>
    <recommendedName>
        <fullName evidence="4">rRNA adenine N(6)-methyltransferase</fullName>
    </recommendedName>
</protein>
<sequence>MRPNRWTPVPHFPLTQVLTKSASLGYRKACQNSIIVSEKLCDDILQRLSPFLLRKPAVDILDLWPAGGLWSSKINEFLNPRRHVLIEPELESFKSLLQPLAQSRSCYELVSMDLYSITDWKFLLSTYFPEQGPSSTDNSGFLPKNDTLLILANPPPTVSKRNHYNPARWWSIFMENCMHQSGLHAYGSVRMIATLPVTDAQQVLPRSMKERKRPALLTENVALHAFEVAAPTDPSLWATLKGWELVTDNVSWVAQKAAKQGITTPHGRELPPIPMAPDSPNHGKIPIPYSPRSFTELHKRLLKQINSSDQGSTRNPTRSRALTQLNKDNRDSYKRQALTDKIIEIDELTKTLSRSAADPTMDSTALKPILDKIETAQSVVAQELSDTHYEVIKETPLSVDCSRAALHTGNFDDAVLLWDRRPFEPLLIHPEEQFPRQSEKSVFYFEADSNPTALRKLSQLDLPERNGPFRLFEAYSFTMHSRTTMTVAELLETIFPGRPINDIVKAVPALAVFAAKTLKPAFDTLPKTLHGPPGATNNDQKLDPVASYQENLDYDLSAIRARVLPCSTLWDIFVEYQKSDSKLSMVQLNRALGGTLTSFRTGEYILPEKRYH</sequence>
<reference evidence="3" key="1">
    <citation type="submission" date="2019-04" db="EMBL/GenBank/DDBJ databases">
        <title>Friends and foes A comparative genomics studyof 23 Aspergillus species from section Flavi.</title>
        <authorList>
            <consortium name="DOE Joint Genome Institute"/>
            <person name="Kjaerbolling I."/>
            <person name="Vesth T."/>
            <person name="Frisvad J.C."/>
            <person name="Nybo J.L."/>
            <person name="Theobald S."/>
            <person name="Kildgaard S."/>
            <person name="Isbrandt T."/>
            <person name="Kuo A."/>
            <person name="Sato A."/>
            <person name="Lyhne E.K."/>
            <person name="Kogle M.E."/>
            <person name="Wiebenga A."/>
            <person name="Kun R.S."/>
            <person name="Lubbers R.J."/>
            <person name="Makela M.R."/>
            <person name="Barry K."/>
            <person name="Chovatia M."/>
            <person name="Clum A."/>
            <person name="Daum C."/>
            <person name="Haridas S."/>
            <person name="He G."/>
            <person name="LaButti K."/>
            <person name="Lipzen A."/>
            <person name="Mondo S."/>
            <person name="Riley R."/>
            <person name="Salamov A."/>
            <person name="Simmons B.A."/>
            <person name="Magnuson J.K."/>
            <person name="Henrissat B."/>
            <person name="Mortensen U.H."/>
            <person name="Larsen T.O."/>
            <person name="Devries R.P."/>
            <person name="Grigoriev I.V."/>
            <person name="Machida M."/>
            <person name="Baker S.E."/>
            <person name="Andersen M.R."/>
        </authorList>
    </citation>
    <scope>NUCLEOTIDE SEQUENCE [LARGE SCALE GENOMIC DNA]</scope>
    <source>
        <strain evidence="3">CBS 553.77</strain>
    </source>
</reference>
<feature type="compositionally biased region" description="Polar residues" evidence="1">
    <location>
        <begin position="305"/>
        <end position="326"/>
    </location>
</feature>
<dbReference type="AlphaFoldDB" id="A0A5N6Z374"/>
<evidence type="ECO:0000313" key="3">
    <source>
        <dbReference type="Proteomes" id="UP000327118"/>
    </source>
</evidence>
<evidence type="ECO:0008006" key="4">
    <source>
        <dbReference type="Google" id="ProtNLM"/>
    </source>
</evidence>